<dbReference type="Proteomes" id="UP001516400">
    <property type="component" value="Unassembled WGS sequence"/>
</dbReference>
<name>A0ABD2MH87_9CUCU</name>
<comment type="caution">
    <text evidence="1">The sequence shown here is derived from an EMBL/GenBank/DDBJ whole genome shotgun (WGS) entry which is preliminary data.</text>
</comment>
<proteinExistence type="predicted"/>
<dbReference type="AlphaFoldDB" id="A0ABD2MH87"/>
<reference evidence="1 2" key="1">
    <citation type="journal article" date="2021" name="BMC Biol.">
        <title>Horizontally acquired antibacterial genes associated with adaptive radiation of ladybird beetles.</title>
        <authorList>
            <person name="Li H.S."/>
            <person name="Tang X.F."/>
            <person name="Huang Y.H."/>
            <person name="Xu Z.Y."/>
            <person name="Chen M.L."/>
            <person name="Du X.Y."/>
            <person name="Qiu B.Y."/>
            <person name="Chen P.T."/>
            <person name="Zhang W."/>
            <person name="Slipinski A."/>
            <person name="Escalona H.E."/>
            <person name="Waterhouse R.M."/>
            <person name="Zwick A."/>
            <person name="Pang H."/>
        </authorList>
    </citation>
    <scope>NUCLEOTIDE SEQUENCE [LARGE SCALE GENOMIC DNA]</scope>
    <source>
        <strain evidence="1">SYSU2018</strain>
    </source>
</reference>
<accession>A0ABD2MH87</accession>
<sequence length="419" mass="48078">MTIDCDMMAINCDKMAIDCDMMATDCDMMAFDCDMMVIDCDMMAIDCDMMAIDCDMMAIDCDMMAIKCDMTAIDCALKFERNISFNILIIRLLMVTLHFQKTLLILLVSTTCMVTFINGELPTTRQYQPQKKIKTAQKVTSYVPQQPADSPTNFGFVPTKTADNYAQKEPLGRYVYPDLLGQTQTYTRQFPKYQPQTQVIYNPQTTYLSQPQVSASYNQQGAQQVTQQYVHPQQYVQQYVPASQSYDQNYIYQTPQTQQPQYYYQPATKHINYISDNNVPQYVYLQQIPEPSNTVENVVDPKSQGIGYIMLIPTYVNQQPETQNYYVTKQSAGHDLGYAAVPEQPDQQIQYVYNTESEEYGKGSTYKKEPTSLLDSYVPSVLQIQYYKRLASQAQANQIVDNAKTLANNLKRKNAKHER</sequence>
<evidence type="ECO:0000313" key="2">
    <source>
        <dbReference type="Proteomes" id="UP001516400"/>
    </source>
</evidence>
<dbReference type="EMBL" id="JABFTP020000001">
    <property type="protein sequence ID" value="KAL3265695.1"/>
    <property type="molecule type" value="Genomic_DNA"/>
</dbReference>
<keyword evidence="2" id="KW-1185">Reference proteome</keyword>
<protein>
    <submittedName>
        <fullName evidence="1">Uncharacterized protein</fullName>
    </submittedName>
</protein>
<gene>
    <name evidence="1" type="ORF">HHI36_009898</name>
</gene>
<evidence type="ECO:0000313" key="1">
    <source>
        <dbReference type="EMBL" id="KAL3265695.1"/>
    </source>
</evidence>
<organism evidence="1 2">
    <name type="scientific">Cryptolaemus montrouzieri</name>
    <dbReference type="NCBI Taxonomy" id="559131"/>
    <lineage>
        <taxon>Eukaryota</taxon>
        <taxon>Metazoa</taxon>
        <taxon>Ecdysozoa</taxon>
        <taxon>Arthropoda</taxon>
        <taxon>Hexapoda</taxon>
        <taxon>Insecta</taxon>
        <taxon>Pterygota</taxon>
        <taxon>Neoptera</taxon>
        <taxon>Endopterygota</taxon>
        <taxon>Coleoptera</taxon>
        <taxon>Polyphaga</taxon>
        <taxon>Cucujiformia</taxon>
        <taxon>Coccinelloidea</taxon>
        <taxon>Coccinellidae</taxon>
        <taxon>Scymninae</taxon>
        <taxon>Scymnini</taxon>
        <taxon>Cryptolaemus</taxon>
    </lineage>
</organism>